<evidence type="ECO:0000313" key="2">
    <source>
        <dbReference type="Proteomes" id="UP000295453"/>
    </source>
</evidence>
<dbReference type="PANTHER" id="PTHR43861">
    <property type="entry name" value="TRANS-ACONITATE 2-METHYLTRANSFERASE-RELATED"/>
    <property type="match status" value="1"/>
</dbReference>
<evidence type="ECO:0000313" key="1">
    <source>
        <dbReference type="EMBL" id="TCJ30170.1"/>
    </source>
</evidence>
<dbReference type="AlphaFoldDB" id="A0A4R1CG38"/>
<gene>
    <name evidence="1" type="ORF">EPD65_04600</name>
</gene>
<dbReference type="GO" id="GO:0032259">
    <property type="term" value="P:methylation"/>
    <property type="evidence" value="ECO:0007669"/>
    <property type="project" value="UniProtKB-KW"/>
</dbReference>
<proteinExistence type="predicted"/>
<dbReference type="Gene3D" id="3.40.50.150">
    <property type="entry name" value="Vaccinia Virus protein VP39"/>
    <property type="match status" value="1"/>
</dbReference>
<keyword evidence="2" id="KW-1185">Reference proteome</keyword>
<dbReference type="Proteomes" id="UP000295453">
    <property type="component" value="Unassembled WGS sequence"/>
</dbReference>
<dbReference type="OrthoDB" id="189743at2"/>
<protein>
    <submittedName>
        <fullName evidence="1">Class I SAM-dependent methyltransferase</fullName>
    </submittedName>
</protein>
<dbReference type="CDD" id="cd02440">
    <property type="entry name" value="AdoMet_MTases"/>
    <property type="match status" value="1"/>
</dbReference>
<comment type="caution">
    <text evidence="1">The sequence shown here is derived from an EMBL/GenBank/DDBJ whole genome shotgun (WGS) entry which is preliminary data.</text>
</comment>
<dbReference type="GO" id="GO:0008168">
    <property type="term" value="F:methyltransferase activity"/>
    <property type="evidence" value="ECO:0007669"/>
    <property type="project" value="UniProtKB-KW"/>
</dbReference>
<name>A0A4R1CG38_9ACTN</name>
<dbReference type="InterPro" id="IPR029063">
    <property type="entry name" value="SAM-dependent_MTases_sf"/>
</dbReference>
<dbReference type="EMBL" id="SJZJ01000005">
    <property type="protein sequence ID" value="TCJ30170.1"/>
    <property type="molecule type" value="Genomic_DNA"/>
</dbReference>
<dbReference type="SUPFAM" id="SSF53335">
    <property type="entry name" value="S-adenosyl-L-methionine-dependent methyltransferases"/>
    <property type="match status" value="1"/>
</dbReference>
<dbReference type="Pfam" id="PF13489">
    <property type="entry name" value="Methyltransf_23"/>
    <property type="match status" value="1"/>
</dbReference>
<keyword evidence="1" id="KW-0808">Transferase</keyword>
<accession>A0A4R1CG38</accession>
<organism evidence="1 2">
    <name type="scientific">Nocardioides jejuensis</name>
    <dbReference type="NCBI Taxonomy" id="2502782"/>
    <lineage>
        <taxon>Bacteria</taxon>
        <taxon>Bacillati</taxon>
        <taxon>Actinomycetota</taxon>
        <taxon>Actinomycetes</taxon>
        <taxon>Propionibacteriales</taxon>
        <taxon>Nocardioidaceae</taxon>
        <taxon>Nocardioides</taxon>
    </lineage>
</organism>
<sequence length="297" mass="32265">MRNHMNACPACTSTDLRLGPVSHATGRAIARCRSCGATFWGNGSARDAEVIELDEVSQDDYADWTDLKRGEVGPEAWRAVTTKLKAQLPADALVYDIGAGDGGYPALARDEFGFRVSGNDVVEGAVKLAKDRHDVDLELGDISEHGHDGDLDAVTMWCVLAHVPDGAKLLADVNDALKPGGLLYLQTPRCSKVDKGAQLLQRATKGRVNKLADRRIAEHHTILHTEKSIRTALERAGFTDIVVEASPRYALTSRAYLASMNPPKWVLEAGSRAMDSVIESRLAPRIVLDVYARKPLS</sequence>
<reference evidence="1 2" key="1">
    <citation type="submission" date="2019-03" db="EMBL/GenBank/DDBJ databases">
        <authorList>
            <person name="Kim M.K.M."/>
        </authorList>
    </citation>
    <scope>NUCLEOTIDE SEQUENCE [LARGE SCALE GENOMIC DNA]</scope>
    <source>
        <strain evidence="1 2">18JY15-6</strain>
    </source>
</reference>
<keyword evidence="1" id="KW-0489">Methyltransferase</keyword>